<name>A0ABR9NH04_9GAMM</name>
<reference evidence="2" key="1">
    <citation type="submission" date="2023-07" db="EMBL/GenBank/DDBJ databases">
        <title>Acinetobacter oleivorans assembled AC1583.</title>
        <authorList>
            <person name="Yeo C.C."/>
        </authorList>
    </citation>
    <scope>NUCLEOTIDE SEQUENCE [LARGE SCALE GENOMIC DNA]</scope>
    <source>
        <strain evidence="2">AC1583</strain>
    </source>
</reference>
<evidence type="ECO:0000313" key="1">
    <source>
        <dbReference type="EMBL" id="MBE2163708.1"/>
    </source>
</evidence>
<accession>A0ABR9NH04</accession>
<gene>
    <name evidence="1" type="ORF">IIQ43_04050</name>
</gene>
<evidence type="ECO:0000313" key="2">
    <source>
        <dbReference type="Proteomes" id="UP000619170"/>
    </source>
</evidence>
<dbReference type="EMBL" id="JADAZL010000001">
    <property type="protein sequence ID" value="MBE2163708.1"/>
    <property type="molecule type" value="Genomic_DNA"/>
</dbReference>
<sequence>MIDYVVAKTAYIHADRNQHLGVEINHLIALTKQKSYKMPSGLTREERRAWAKKNQKEMG</sequence>
<dbReference type="RefSeq" id="WP_192833685.1">
    <property type="nucleotide sequence ID" value="NZ_JADAZL010000001.1"/>
</dbReference>
<proteinExistence type="predicted"/>
<comment type="caution">
    <text evidence="1">The sequence shown here is derived from an EMBL/GenBank/DDBJ whole genome shotgun (WGS) entry which is preliminary data.</text>
</comment>
<protein>
    <submittedName>
        <fullName evidence="1">Uncharacterized protein</fullName>
    </submittedName>
</protein>
<organism evidence="1 2">
    <name type="scientific">Acinetobacter oleivorans</name>
    <dbReference type="NCBI Taxonomy" id="1148157"/>
    <lineage>
        <taxon>Bacteria</taxon>
        <taxon>Pseudomonadati</taxon>
        <taxon>Pseudomonadota</taxon>
        <taxon>Gammaproteobacteria</taxon>
        <taxon>Moraxellales</taxon>
        <taxon>Moraxellaceae</taxon>
        <taxon>Acinetobacter</taxon>
    </lineage>
</organism>
<dbReference type="Proteomes" id="UP000619170">
    <property type="component" value="Unassembled WGS sequence"/>
</dbReference>
<keyword evidence="2" id="KW-1185">Reference proteome</keyword>